<protein>
    <submittedName>
        <fullName evidence="1">Uncharacterized protein</fullName>
    </submittedName>
</protein>
<name>A0A6A0A7Q3_HAELA</name>
<dbReference type="AlphaFoldDB" id="A0A6A0A7Q3"/>
<dbReference type="EMBL" id="BLLF01003935">
    <property type="protein sequence ID" value="GFH28566.1"/>
    <property type="molecule type" value="Genomic_DNA"/>
</dbReference>
<accession>A0A6A0A7Q3</accession>
<comment type="caution">
    <text evidence="1">The sequence shown here is derived from an EMBL/GenBank/DDBJ whole genome shotgun (WGS) entry which is preliminary data.</text>
</comment>
<organism evidence="1 2">
    <name type="scientific">Haematococcus lacustris</name>
    <name type="common">Green alga</name>
    <name type="synonym">Haematococcus pluvialis</name>
    <dbReference type="NCBI Taxonomy" id="44745"/>
    <lineage>
        <taxon>Eukaryota</taxon>
        <taxon>Viridiplantae</taxon>
        <taxon>Chlorophyta</taxon>
        <taxon>core chlorophytes</taxon>
        <taxon>Chlorophyceae</taxon>
        <taxon>CS clade</taxon>
        <taxon>Chlamydomonadales</taxon>
        <taxon>Haematococcaceae</taxon>
        <taxon>Haematococcus</taxon>
    </lineage>
</organism>
<dbReference type="Proteomes" id="UP000485058">
    <property type="component" value="Unassembled WGS sequence"/>
</dbReference>
<sequence length="74" mass="7727">MLMRKVIRAARHHLLFYGLVPAPAEDPNPPGKCSAEELAALAAEASKAGIEAAPLEQRPKVLVSASAVVDPPGM</sequence>
<evidence type="ECO:0000313" key="2">
    <source>
        <dbReference type="Proteomes" id="UP000485058"/>
    </source>
</evidence>
<proteinExistence type="predicted"/>
<evidence type="ECO:0000313" key="1">
    <source>
        <dbReference type="EMBL" id="GFH28566.1"/>
    </source>
</evidence>
<gene>
    <name evidence="1" type="ORF">HaLaN_27076</name>
</gene>
<keyword evidence="2" id="KW-1185">Reference proteome</keyword>
<reference evidence="1 2" key="1">
    <citation type="submission" date="2020-02" db="EMBL/GenBank/DDBJ databases">
        <title>Draft genome sequence of Haematococcus lacustris strain NIES-144.</title>
        <authorList>
            <person name="Morimoto D."/>
            <person name="Nakagawa S."/>
            <person name="Yoshida T."/>
            <person name="Sawayama S."/>
        </authorList>
    </citation>
    <scope>NUCLEOTIDE SEQUENCE [LARGE SCALE GENOMIC DNA]</scope>
    <source>
        <strain evidence="1 2">NIES-144</strain>
    </source>
</reference>